<organism evidence="2 3">
    <name type="scientific">Rhizoctonia solani</name>
    <dbReference type="NCBI Taxonomy" id="456999"/>
    <lineage>
        <taxon>Eukaryota</taxon>
        <taxon>Fungi</taxon>
        <taxon>Dikarya</taxon>
        <taxon>Basidiomycota</taxon>
        <taxon>Agaricomycotina</taxon>
        <taxon>Agaricomycetes</taxon>
        <taxon>Cantharellales</taxon>
        <taxon>Ceratobasidiaceae</taxon>
        <taxon>Rhizoctonia</taxon>
    </lineage>
</organism>
<feature type="compositionally biased region" description="Polar residues" evidence="1">
    <location>
        <begin position="252"/>
        <end position="266"/>
    </location>
</feature>
<feature type="region of interest" description="Disordered" evidence="1">
    <location>
        <begin position="125"/>
        <end position="372"/>
    </location>
</feature>
<reference evidence="2" key="1">
    <citation type="submission" date="2020-09" db="EMBL/GenBank/DDBJ databases">
        <title>Comparative genome analyses of four rice-infecting Rhizoctonia solani isolates reveal extensive enrichment of homogalacturonan modification genes.</title>
        <authorList>
            <person name="Lee D.-Y."/>
            <person name="Jeon J."/>
            <person name="Kim K.-T."/>
            <person name="Cheong K."/>
            <person name="Song H."/>
            <person name="Choi G."/>
            <person name="Ko J."/>
            <person name="Opiyo S.O."/>
            <person name="Zuo S."/>
            <person name="Madhav S."/>
            <person name="Lee Y.-H."/>
            <person name="Wang G.-L."/>
        </authorList>
    </citation>
    <scope>NUCLEOTIDE SEQUENCE</scope>
    <source>
        <strain evidence="2">AG1-IA B2</strain>
    </source>
</reference>
<evidence type="ECO:0000256" key="1">
    <source>
        <dbReference type="SAM" id="MobiDB-lite"/>
    </source>
</evidence>
<dbReference type="EMBL" id="JACYCF010000031">
    <property type="protein sequence ID" value="KAF8749063.1"/>
    <property type="molecule type" value="Genomic_DNA"/>
</dbReference>
<proteinExistence type="predicted"/>
<evidence type="ECO:0000313" key="2">
    <source>
        <dbReference type="EMBL" id="KAF8749063.1"/>
    </source>
</evidence>
<protein>
    <submittedName>
        <fullName evidence="2">Uncharacterized protein</fullName>
    </submittedName>
</protein>
<sequence length="372" mass="40376">MALPFLGQGKQQLLGGLIGHPAIFSSGQGIQPKAKEQDNNLCWNASKLAHKDVIPPKDKDLYYINVPEGGYGNRPKRLAKFKRSDSPFCRQSLPTQLPPLTLSSNCHACWADNVVAEEEACATASKSSASTTKPAAQQGNKQKASPLQEKASCRVIGQSPLQTQIPRPRQAPVPRLPQRPPIPVSAPGKPPASVSAPTPARSPTKTPRSIVEVVLRSPAPVKPKPKEPCRKEPSKPAAGPKETRRLKRKAENNVNEPATERQQSSRVVEPAVDKEAEEQGPSKQKICPRMRPKRNPTPEPEPKSQLPPPPPPPPNLPQLQPQPQPEGGKEDPDGGDGAPSIKSLAPSHEESRVVKVTTMTIRTRRDALRTRK</sequence>
<comment type="caution">
    <text evidence="2">The sequence shown here is derived from an EMBL/GenBank/DDBJ whole genome shotgun (WGS) entry which is preliminary data.</text>
</comment>
<dbReference type="Proteomes" id="UP000614334">
    <property type="component" value="Unassembled WGS sequence"/>
</dbReference>
<feature type="compositionally biased region" description="Basic and acidic residues" evidence="1">
    <location>
        <begin position="363"/>
        <end position="372"/>
    </location>
</feature>
<feature type="compositionally biased region" description="Basic and acidic residues" evidence="1">
    <location>
        <begin position="224"/>
        <end position="234"/>
    </location>
</feature>
<name>A0A8H7M2J2_9AGAM</name>
<accession>A0A8H7M2J2</accession>
<feature type="compositionally biased region" description="Pro residues" evidence="1">
    <location>
        <begin position="295"/>
        <end position="324"/>
    </location>
</feature>
<evidence type="ECO:0000313" key="3">
    <source>
        <dbReference type="Proteomes" id="UP000614334"/>
    </source>
</evidence>
<gene>
    <name evidence="2" type="ORF">RHS01_10382</name>
</gene>
<feature type="compositionally biased region" description="Low complexity" evidence="1">
    <location>
        <begin position="125"/>
        <end position="136"/>
    </location>
</feature>
<dbReference type="AlphaFoldDB" id="A0A8H7M2J2"/>
<feature type="compositionally biased region" description="Pro residues" evidence="1">
    <location>
        <begin position="169"/>
        <end position="190"/>
    </location>
</feature>